<sequence>MGFEFKKKELTLDIAGSLFKVKLNAEFMEKVLKTGKKLQEYGNDPAVEADTLEDQFAFACDCIDDILGAGAADKIFENAEEPDAFDAFDVLQYIVGEVTKADQNRAQRRTAAKQNRPSGSKKRRYKGNHK</sequence>
<evidence type="ECO:0000313" key="2">
    <source>
        <dbReference type="EMBL" id="MBU5489135.1"/>
    </source>
</evidence>
<gene>
    <name evidence="2" type="ORF">KQI75_00595</name>
</gene>
<name>A0ABS6EN67_9FIRM</name>
<accession>A0ABS6EN67</accession>
<reference evidence="2 3" key="1">
    <citation type="submission" date="2021-06" db="EMBL/GenBank/DDBJ databases">
        <authorList>
            <person name="Sun Q."/>
            <person name="Li D."/>
        </authorList>
    </citation>
    <scope>NUCLEOTIDE SEQUENCE [LARGE SCALE GENOMIC DNA]</scope>
    <source>
        <strain evidence="2 3">MSJd-7</strain>
    </source>
</reference>
<dbReference type="Proteomes" id="UP000783588">
    <property type="component" value="Unassembled WGS sequence"/>
</dbReference>
<proteinExistence type="predicted"/>
<feature type="region of interest" description="Disordered" evidence="1">
    <location>
        <begin position="103"/>
        <end position="130"/>
    </location>
</feature>
<dbReference type="EMBL" id="JAHLQI010000001">
    <property type="protein sequence ID" value="MBU5489135.1"/>
    <property type="molecule type" value="Genomic_DNA"/>
</dbReference>
<protein>
    <submittedName>
        <fullName evidence="2">Uncharacterized protein</fullName>
    </submittedName>
</protein>
<comment type="caution">
    <text evidence="2">The sequence shown here is derived from an EMBL/GenBank/DDBJ whole genome shotgun (WGS) entry which is preliminary data.</text>
</comment>
<feature type="compositionally biased region" description="Basic residues" evidence="1">
    <location>
        <begin position="119"/>
        <end position="130"/>
    </location>
</feature>
<organism evidence="2 3">
    <name type="scientific">Butyricicoccus intestinisimiae</name>
    <dbReference type="NCBI Taxonomy" id="2841509"/>
    <lineage>
        <taxon>Bacteria</taxon>
        <taxon>Bacillati</taxon>
        <taxon>Bacillota</taxon>
        <taxon>Clostridia</taxon>
        <taxon>Eubacteriales</taxon>
        <taxon>Butyricicoccaceae</taxon>
        <taxon>Butyricicoccus</taxon>
    </lineage>
</organism>
<evidence type="ECO:0000256" key="1">
    <source>
        <dbReference type="SAM" id="MobiDB-lite"/>
    </source>
</evidence>
<evidence type="ECO:0000313" key="3">
    <source>
        <dbReference type="Proteomes" id="UP000783588"/>
    </source>
</evidence>
<dbReference type="RefSeq" id="WP_216468748.1">
    <property type="nucleotide sequence ID" value="NZ_JAHLQI010000001.1"/>
</dbReference>
<keyword evidence="3" id="KW-1185">Reference proteome</keyword>